<dbReference type="EMBL" id="JAAIUW010000009">
    <property type="protein sequence ID" value="KAF7815602.1"/>
    <property type="molecule type" value="Genomic_DNA"/>
</dbReference>
<proteinExistence type="predicted"/>
<dbReference type="Proteomes" id="UP000634136">
    <property type="component" value="Unassembled WGS sequence"/>
</dbReference>
<reference evidence="1" key="1">
    <citation type="submission" date="2020-09" db="EMBL/GenBank/DDBJ databases">
        <title>Genome-Enabled Discovery of Anthraquinone Biosynthesis in Senna tora.</title>
        <authorList>
            <person name="Kang S.-H."/>
            <person name="Pandey R.P."/>
            <person name="Lee C.-M."/>
            <person name="Sim J.-S."/>
            <person name="Jeong J.-T."/>
            <person name="Choi B.-S."/>
            <person name="Jung M."/>
            <person name="Ginzburg D."/>
            <person name="Zhao K."/>
            <person name="Won S.Y."/>
            <person name="Oh T.-J."/>
            <person name="Yu Y."/>
            <person name="Kim N.-H."/>
            <person name="Lee O.R."/>
            <person name="Lee T.-H."/>
            <person name="Bashyal P."/>
            <person name="Kim T.-S."/>
            <person name="Lee W.-H."/>
            <person name="Kawkins C."/>
            <person name="Kim C.-K."/>
            <person name="Kim J.S."/>
            <person name="Ahn B.O."/>
            <person name="Rhee S.Y."/>
            <person name="Sohng J.K."/>
        </authorList>
    </citation>
    <scope>NUCLEOTIDE SEQUENCE</scope>
    <source>
        <tissue evidence="1">Leaf</tissue>
    </source>
</reference>
<protein>
    <submittedName>
        <fullName evidence="1">Desiccation protectant protein Lea14-like protein</fullName>
    </submittedName>
</protein>
<evidence type="ECO:0000313" key="2">
    <source>
        <dbReference type="Proteomes" id="UP000634136"/>
    </source>
</evidence>
<name>A0A834WAU0_9FABA</name>
<gene>
    <name evidence="1" type="ORF">G2W53_029571</name>
</gene>
<comment type="caution">
    <text evidence="1">The sequence shown here is derived from an EMBL/GenBank/DDBJ whole genome shotgun (WGS) entry which is preliminary data.</text>
</comment>
<organism evidence="1 2">
    <name type="scientific">Senna tora</name>
    <dbReference type="NCBI Taxonomy" id="362788"/>
    <lineage>
        <taxon>Eukaryota</taxon>
        <taxon>Viridiplantae</taxon>
        <taxon>Streptophyta</taxon>
        <taxon>Embryophyta</taxon>
        <taxon>Tracheophyta</taxon>
        <taxon>Spermatophyta</taxon>
        <taxon>Magnoliopsida</taxon>
        <taxon>eudicotyledons</taxon>
        <taxon>Gunneridae</taxon>
        <taxon>Pentapetalae</taxon>
        <taxon>rosids</taxon>
        <taxon>fabids</taxon>
        <taxon>Fabales</taxon>
        <taxon>Fabaceae</taxon>
        <taxon>Caesalpinioideae</taxon>
        <taxon>Cassia clade</taxon>
        <taxon>Senna</taxon>
    </lineage>
</organism>
<keyword evidence="2" id="KW-1185">Reference proteome</keyword>
<dbReference type="AlphaFoldDB" id="A0A834WAU0"/>
<evidence type="ECO:0000313" key="1">
    <source>
        <dbReference type="EMBL" id="KAF7815602.1"/>
    </source>
</evidence>
<accession>A0A834WAU0</accession>
<sequence>MNLLDLRPGSVRHRNLPCFLQRQSASPKHRNIKDQSQFHPIRKHAPFREIAVRVLDVLEDQRRRDLHRLLAVRLDRPRIRNQTRHQLPPFVLDQSSPGLHLCPELGGVGFVLRTYPGALLSILMKTAKDAEATKVGPNWLFPNCAIRQEPKPFNTGNPKFAFWLIRAALGGSPFLNFTKTGDYFGGVGFKYYDGVR</sequence>